<proteinExistence type="predicted"/>
<feature type="region of interest" description="Disordered" evidence="1">
    <location>
        <begin position="1"/>
        <end position="27"/>
    </location>
</feature>
<organism evidence="2 3">
    <name type="scientific">Hydnum rufescens UP504</name>
    <dbReference type="NCBI Taxonomy" id="1448309"/>
    <lineage>
        <taxon>Eukaryota</taxon>
        <taxon>Fungi</taxon>
        <taxon>Dikarya</taxon>
        <taxon>Basidiomycota</taxon>
        <taxon>Agaricomycotina</taxon>
        <taxon>Agaricomycetes</taxon>
        <taxon>Cantharellales</taxon>
        <taxon>Hydnaceae</taxon>
        <taxon>Hydnum</taxon>
    </lineage>
</organism>
<gene>
    <name evidence="2" type="ORF">BS47DRAFT_1385222</name>
</gene>
<comment type="caution">
    <text evidence="2">The sequence shown here is derived from an EMBL/GenBank/DDBJ whole genome shotgun (WGS) entry which is preliminary data.</text>
</comment>
<dbReference type="EMBL" id="MU129088">
    <property type="protein sequence ID" value="KAF9507189.1"/>
    <property type="molecule type" value="Genomic_DNA"/>
</dbReference>
<evidence type="ECO:0000256" key="1">
    <source>
        <dbReference type="SAM" id="MobiDB-lite"/>
    </source>
</evidence>
<feature type="compositionally biased region" description="Pro residues" evidence="1">
    <location>
        <begin position="8"/>
        <end position="19"/>
    </location>
</feature>
<dbReference type="Proteomes" id="UP000886523">
    <property type="component" value="Unassembled WGS sequence"/>
</dbReference>
<sequence>MAGYAVPFPGPQGQGPPPQVGYHYGAMPGQPQYTQAYQTQQQPAYQAGHNPGAYQQPHQTSQYVQPGSVAYTASQAPNGGIVYQPVVAREVSIPTPQGVMKSIQYVPAGVPTGAQPRPTPAVQGSVQ</sequence>
<feature type="non-terminal residue" evidence="2">
    <location>
        <position position="127"/>
    </location>
</feature>
<accession>A0A9P6DQB1</accession>
<protein>
    <submittedName>
        <fullName evidence="2">Uncharacterized protein</fullName>
    </submittedName>
</protein>
<keyword evidence="3" id="KW-1185">Reference proteome</keyword>
<evidence type="ECO:0000313" key="3">
    <source>
        <dbReference type="Proteomes" id="UP000886523"/>
    </source>
</evidence>
<name>A0A9P6DQB1_9AGAM</name>
<dbReference type="OrthoDB" id="3248421at2759"/>
<reference evidence="2" key="1">
    <citation type="journal article" date="2020" name="Nat. Commun.">
        <title>Large-scale genome sequencing of mycorrhizal fungi provides insights into the early evolution of symbiotic traits.</title>
        <authorList>
            <person name="Miyauchi S."/>
            <person name="Kiss E."/>
            <person name="Kuo A."/>
            <person name="Drula E."/>
            <person name="Kohler A."/>
            <person name="Sanchez-Garcia M."/>
            <person name="Morin E."/>
            <person name="Andreopoulos B."/>
            <person name="Barry K.W."/>
            <person name="Bonito G."/>
            <person name="Buee M."/>
            <person name="Carver A."/>
            <person name="Chen C."/>
            <person name="Cichocki N."/>
            <person name="Clum A."/>
            <person name="Culley D."/>
            <person name="Crous P.W."/>
            <person name="Fauchery L."/>
            <person name="Girlanda M."/>
            <person name="Hayes R.D."/>
            <person name="Keri Z."/>
            <person name="LaButti K."/>
            <person name="Lipzen A."/>
            <person name="Lombard V."/>
            <person name="Magnuson J."/>
            <person name="Maillard F."/>
            <person name="Murat C."/>
            <person name="Nolan M."/>
            <person name="Ohm R.A."/>
            <person name="Pangilinan J."/>
            <person name="Pereira M.F."/>
            <person name="Perotto S."/>
            <person name="Peter M."/>
            <person name="Pfister S."/>
            <person name="Riley R."/>
            <person name="Sitrit Y."/>
            <person name="Stielow J.B."/>
            <person name="Szollosi G."/>
            <person name="Zifcakova L."/>
            <person name="Stursova M."/>
            <person name="Spatafora J.W."/>
            <person name="Tedersoo L."/>
            <person name="Vaario L.M."/>
            <person name="Yamada A."/>
            <person name="Yan M."/>
            <person name="Wang P."/>
            <person name="Xu J."/>
            <person name="Bruns T."/>
            <person name="Baldrian P."/>
            <person name="Vilgalys R."/>
            <person name="Dunand C."/>
            <person name="Henrissat B."/>
            <person name="Grigoriev I.V."/>
            <person name="Hibbett D."/>
            <person name="Nagy L.G."/>
            <person name="Martin F.M."/>
        </authorList>
    </citation>
    <scope>NUCLEOTIDE SEQUENCE</scope>
    <source>
        <strain evidence="2">UP504</strain>
    </source>
</reference>
<dbReference type="AlphaFoldDB" id="A0A9P6DQB1"/>
<evidence type="ECO:0000313" key="2">
    <source>
        <dbReference type="EMBL" id="KAF9507189.1"/>
    </source>
</evidence>